<dbReference type="InterPro" id="IPR013024">
    <property type="entry name" value="GGCT-like"/>
</dbReference>
<dbReference type="InterPro" id="IPR036568">
    <property type="entry name" value="GGCT-like_sf"/>
</dbReference>
<gene>
    <name evidence="2" type="ORF">KV203_16015</name>
</gene>
<keyword evidence="3" id="KW-1185">Reference proteome</keyword>
<dbReference type="Proteomes" id="UP000887023">
    <property type="component" value="Chromosome"/>
</dbReference>
<dbReference type="CDD" id="cd06661">
    <property type="entry name" value="GGCT_like"/>
    <property type="match status" value="1"/>
</dbReference>
<dbReference type="PANTHER" id="PTHR12935:SF0">
    <property type="entry name" value="GAMMA-GLUTAMYLCYCLOTRANSFERASE"/>
    <property type="match status" value="1"/>
</dbReference>
<proteinExistence type="predicted"/>
<accession>A0ABX8S8N3</accession>
<evidence type="ECO:0000313" key="3">
    <source>
        <dbReference type="Proteomes" id="UP000887023"/>
    </source>
</evidence>
<sequence length="159" mass="17573">MPIYAAYGSNMDPEQMLERCPHSPMSGTGWLHDWRLTFSGGDIGWEGALATVVEEPGTDVFVVLYDVSDEDEKRLDRWEGSELGFHRKIRLRVAMNTPAGIEPVLAWLYVLDAYEGGLPSARYLGVMADAAEKAGAPAEYVHDLRTRNSRNVGPGPYDG</sequence>
<keyword evidence="1" id="KW-0456">Lyase</keyword>
<dbReference type="Pfam" id="PF13772">
    <property type="entry name" value="AIG2_2"/>
    <property type="match status" value="1"/>
</dbReference>
<dbReference type="PANTHER" id="PTHR12935">
    <property type="entry name" value="GAMMA-GLUTAMYLCYCLOTRANSFERASE"/>
    <property type="match status" value="1"/>
</dbReference>
<dbReference type="RefSeq" id="WP_066472480.1">
    <property type="nucleotide sequence ID" value="NZ_CBCRUZ010000016.1"/>
</dbReference>
<dbReference type="InterPro" id="IPR017939">
    <property type="entry name" value="G-Glutamylcylcotransferase"/>
</dbReference>
<evidence type="ECO:0000313" key="2">
    <source>
        <dbReference type="EMBL" id="QXQ13352.1"/>
    </source>
</evidence>
<dbReference type="SUPFAM" id="SSF110857">
    <property type="entry name" value="Gamma-glutamyl cyclotransferase-like"/>
    <property type="match status" value="1"/>
</dbReference>
<name>A0ABX8S8N3_9ACTN</name>
<reference evidence="2" key="1">
    <citation type="submission" date="2021-07" db="EMBL/GenBank/DDBJ databases">
        <title>Candidatus Kaistella beijingensis sp. nov. isolated from a municipal wastewater treatment plant is involved in sludge foaming.</title>
        <authorList>
            <person name="Song Y."/>
            <person name="Liu S.-J."/>
        </authorList>
    </citation>
    <scope>NUCLEOTIDE SEQUENCE</scope>
    <source>
        <strain evidence="2">DSM 43998</strain>
    </source>
</reference>
<organism evidence="2 3">
    <name type="scientific">Skermania pinensis</name>
    <dbReference type="NCBI Taxonomy" id="39122"/>
    <lineage>
        <taxon>Bacteria</taxon>
        <taxon>Bacillati</taxon>
        <taxon>Actinomycetota</taxon>
        <taxon>Actinomycetes</taxon>
        <taxon>Mycobacteriales</taxon>
        <taxon>Gordoniaceae</taxon>
        <taxon>Skermania</taxon>
    </lineage>
</organism>
<protein>
    <submittedName>
        <fullName evidence="2">Gamma-glutamylcyclotransferase</fullName>
    </submittedName>
</protein>
<dbReference type="EMBL" id="CP079105">
    <property type="protein sequence ID" value="QXQ13352.1"/>
    <property type="molecule type" value="Genomic_DNA"/>
</dbReference>
<dbReference type="Gene3D" id="3.10.490.10">
    <property type="entry name" value="Gamma-glutamyl cyclotransferase-like"/>
    <property type="match status" value="1"/>
</dbReference>
<evidence type="ECO:0000256" key="1">
    <source>
        <dbReference type="ARBA" id="ARBA00023239"/>
    </source>
</evidence>